<comment type="caution">
    <text evidence="1">The sequence shown here is derived from an EMBL/GenBank/DDBJ whole genome shotgun (WGS) entry which is preliminary data.</text>
</comment>
<gene>
    <name evidence="1" type="ORF">I9W95_04845</name>
</gene>
<dbReference type="Proteomes" id="UP000714380">
    <property type="component" value="Unassembled WGS sequence"/>
</dbReference>
<name>A0ABS7ZNX4_9GAMM</name>
<accession>A0ABS7ZNX4</accession>
<dbReference type="RefSeq" id="WP_225672428.1">
    <property type="nucleotide sequence ID" value="NZ_JAEDAH010000020.1"/>
</dbReference>
<dbReference type="EMBL" id="JAEDAH010000020">
    <property type="protein sequence ID" value="MCA6062933.1"/>
    <property type="molecule type" value="Genomic_DNA"/>
</dbReference>
<organism evidence="1 2">
    <name type="scientific">Thalassolituus marinus</name>
    <dbReference type="NCBI Taxonomy" id="671053"/>
    <lineage>
        <taxon>Bacteria</taxon>
        <taxon>Pseudomonadati</taxon>
        <taxon>Pseudomonadota</taxon>
        <taxon>Gammaproteobacteria</taxon>
        <taxon>Oceanospirillales</taxon>
        <taxon>Oceanospirillaceae</taxon>
        <taxon>Thalassolituus</taxon>
    </lineage>
</organism>
<evidence type="ECO:0000313" key="1">
    <source>
        <dbReference type="EMBL" id="MCA6062933.1"/>
    </source>
</evidence>
<evidence type="ECO:0000313" key="2">
    <source>
        <dbReference type="Proteomes" id="UP000714380"/>
    </source>
</evidence>
<protein>
    <submittedName>
        <fullName evidence="1">Uncharacterized protein</fullName>
    </submittedName>
</protein>
<keyword evidence="2" id="KW-1185">Reference proteome</keyword>
<sequence length="206" mass="23278">MPSFYAIKYTDYDYMMLSLDAMDIIRKAPRDQGLEFDDIMSFSSRDTQFSSWWRAPETSFIPNSGARNPRVPDIVIWQAGAALVLSPKAKRLLGYLLQPYGEFLPVRIMNESDPYWIFNCLSRKDADPTLSAWDNVGGASLNILSIGFQEEANDPPVFKTEFDNSTSLYCTERFKRALEDFDLKGVTLSPCGAIASLDEEIQNIGN</sequence>
<proteinExistence type="predicted"/>
<reference evidence="1 2" key="1">
    <citation type="submission" date="2020-12" db="EMBL/GenBank/DDBJ databases">
        <title>Novel Thalassolituus-related marine hydrocarbonoclastic bacteria mediated algae-derived hydrocarbons mineralization in twilight zone of the northern South China Sea.</title>
        <authorList>
            <person name="Dong C."/>
        </authorList>
    </citation>
    <scope>NUCLEOTIDE SEQUENCE [LARGE SCALE GENOMIC DNA]</scope>
    <source>
        <strain evidence="1 2">IMCC1826</strain>
    </source>
</reference>